<name>Q3IDT1_PSET1</name>
<dbReference type="GO" id="GO:0003677">
    <property type="term" value="F:DNA binding"/>
    <property type="evidence" value="ECO:0007669"/>
    <property type="project" value="InterPro"/>
</dbReference>
<gene>
    <name evidence="3" type="primary">rnk</name>
    <name evidence="3" type="ordered locus">PSHAa0258</name>
</gene>
<proteinExistence type="predicted"/>
<dbReference type="NCBIfam" id="NF004396">
    <property type="entry name" value="PRK05753.1"/>
    <property type="match status" value="1"/>
</dbReference>
<keyword evidence="3" id="KW-0808">Transferase</keyword>
<evidence type="ECO:0000259" key="2">
    <source>
        <dbReference type="Pfam" id="PF14760"/>
    </source>
</evidence>
<protein>
    <submittedName>
        <fullName evidence="3">Regulator of nucleoside diphosphate kinase</fullName>
    </submittedName>
</protein>
<dbReference type="PANTHER" id="PTHR30437">
    <property type="entry name" value="TRANSCRIPTION ELONGATION FACTOR GREA"/>
    <property type="match status" value="1"/>
</dbReference>
<dbReference type="eggNOG" id="COG0782">
    <property type="taxonomic scope" value="Bacteria"/>
</dbReference>
<dbReference type="GO" id="GO:0016301">
    <property type="term" value="F:kinase activity"/>
    <property type="evidence" value="ECO:0007669"/>
    <property type="project" value="UniProtKB-KW"/>
</dbReference>
<dbReference type="PANTHER" id="PTHR30437:SF5">
    <property type="entry name" value="REGULATOR OF NUCLEOSIDE DIPHOSPHATE KINASE"/>
    <property type="match status" value="1"/>
</dbReference>
<keyword evidence="4" id="KW-1185">Reference proteome</keyword>
<dbReference type="KEGG" id="pha:PSHAa0258"/>
<evidence type="ECO:0000259" key="1">
    <source>
        <dbReference type="Pfam" id="PF01272"/>
    </source>
</evidence>
<feature type="domain" description="Transcription elongation factor GreA/GreB C-terminal" evidence="1">
    <location>
        <begin position="76"/>
        <end position="151"/>
    </location>
</feature>
<feature type="domain" description="Regulator of nucleoside diphosphate kinase N-terminal" evidence="2">
    <location>
        <begin position="29"/>
        <end position="69"/>
    </location>
</feature>
<dbReference type="GO" id="GO:0006354">
    <property type="term" value="P:DNA-templated transcription elongation"/>
    <property type="evidence" value="ECO:0007669"/>
    <property type="project" value="TreeGrafter"/>
</dbReference>
<evidence type="ECO:0000313" key="3">
    <source>
        <dbReference type="EMBL" id="CAI85357.1"/>
    </source>
</evidence>
<dbReference type="InterPro" id="IPR036953">
    <property type="entry name" value="GreA/GreB_C_sf"/>
</dbReference>
<dbReference type="InterPro" id="IPR001437">
    <property type="entry name" value="Tscrpt_elong_fac_GreA/B_C"/>
</dbReference>
<accession>Q3IDT1</accession>
<dbReference type="FunFam" id="3.10.50.30:FF:000002">
    <property type="entry name" value="Regulator of nucleoside diphosphate kinase"/>
    <property type="match status" value="1"/>
</dbReference>
<dbReference type="Pfam" id="PF01272">
    <property type="entry name" value="GreA_GreB"/>
    <property type="match status" value="1"/>
</dbReference>
<evidence type="ECO:0000313" key="4">
    <source>
        <dbReference type="Proteomes" id="UP000006843"/>
    </source>
</evidence>
<dbReference type="InterPro" id="IPR029462">
    <property type="entry name" value="Rnk_N"/>
</dbReference>
<dbReference type="Pfam" id="PF14760">
    <property type="entry name" value="Rnk_N"/>
    <property type="match status" value="1"/>
</dbReference>
<dbReference type="GO" id="GO:0032784">
    <property type="term" value="P:regulation of DNA-templated transcription elongation"/>
    <property type="evidence" value="ECO:0007669"/>
    <property type="project" value="InterPro"/>
</dbReference>
<dbReference type="Gene3D" id="3.10.50.30">
    <property type="entry name" value="Transcription elongation factor, GreA/GreB, C-terminal domain"/>
    <property type="match status" value="1"/>
</dbReference>
<dbReference type="HOGENOM" id="CLU_120358_1_1_6"/>
<dbReference type="GO" id="GO:0070063">
    <property type="term" value="F:RNA polymerase binding"/>
    <property type="evidence" value="ECO:0007669"/>
    <property type="project" value="InterPro"/>
</dbReference>
<dbReference type="Proteomes" id="UP000006843">
    <property type="component" value="Chromosome I"/>
</dbReference>
<dbReference type="STRING" id="326442.PSHAa0258"/>
<dbReference type="AlphaFoldDB" id="Q3IDT1"/>
<dbReference type="SUPFAM" id="SSF54534">
    <property type="entry name" value="FKBP-like"/>
    <property type="match status" value="1"/>
</dbReference>
<dbReference type="InterPro" id="IPR023459">
    <property type="entry name" value="Tscrpt_elong_fac_GreA/B_fam"/>
</dbReference>
<organism evidence="3 4">
    <name type="scientific">Pseudoalteromonas translucida (strain TAC 125)</name>
    <dbReference type="NCBI Taxonomy" id="326442"/>
    <lineage>
        <taxon>Bacteria</taxon>
        <taxon>Pseudomonadati</taxon>
        <taxon>Pseudomonadota</taxon>
        <taxon>Gammaproteobacteria</taxon>
        <taxon>Alteromonadales</taxon>
        <taxon>Pseudoalteromonadaceae</taxon>
        <taxon>Pseudoalteromonas</taxon>
    </lineage>
</organism>
<keyword evidence="3" id="KW-0418">Kinase</keyword>
<dbReference type="Gene3D" id="1.10.286.20">
    <property type="match status" value="1"/>
</dbReference>
<dbReference type="EMBL" id="CR954246">
    <property type="protein sequence ID" value="CAI85357.1"/>
    <property type="molecule type" value="Genomic_DNA"/>
</dbReference>
<sequence>MQLSLCRIILRVSFIYINIIKDIELNKRPEIIISSLDADRLYDLIESLPANSFAGEKELEAELGRATIVDPKDVPATIVTMNSTVNFVVESSKEEFNLTLVYPKDLDASGQKISILAPIGGALLGLSQGDEIEWPKPGGGLIKVKIKEVTYQPERVGELHR</sequence>
<reference evidence="3 4" key="1">
    <citation type="journal article" date="2005" name="Genome Res.">
        <title>Coping with cold: the genome of the versatile marine Antarctica bacterium Pseudoalteromonas haloplanktis TAC125.</title>
        <authorList>
            <person name="Medigue C."/>
            <person name="Krin E."/>
            <person name="Pascal G."/>
            <person name="Barbe V."/>
            <person name="Bernsel A."/>
            <person name="Bertin P."/>
            <person name="Cheung F."/>
            <person name="Cruveiller S."/>
            <person name="Damico S."/>
            <person name="Duilio A."/>
            <person name="Fang G."/>
            <person name="Feller G."/>
            <person name="Mangenot S."/>
            <person name="Marino G."/>
            <person name="Nilsson J."/>
            <person name="Parilli E."/>
            <person name="Rocha E."/>
            <person name="Rouy Z."/>
            <person name="Sekowska A."/>
            <person name="Tutino M.L."/>
            <person name="Vallenet D."/>
            <person name="von Heijne G."/>
            <person name="Danchin A."/>
        </authorList>
    </citation>
    <scope>NUCLEOTIDE SEQUENCE [LARGE SCALE GENOMIC DNA]</scope>
    <source>
        <strain evidence="4">TAC 125</strain>
    </source>
</reference>